<dbReference type="Proteomes" id="UP001152485">
    <property type="component" value="Unassembled WGS sequence"/>
</dbReference>
<evidence type="ECO:0000259" key="2">
    <source>
        <dbReference type="Pfam" id="PF02698"/>
    </source>
</evidence>
<evidence type="ECO:0000313" key="4">
    <source>
        <dbReference type="Proteomes" id="UP001152485"/>
    </source>
</evidence>
<feature type="domain" description="DUF218" evidence="2">
    <location>
        <begin position="81"/>
        <end position="214"/>
    </location>
</feature>
<reference evidence="3 4" key="1">
    <citation type="submission" date="2022-07" db="EMBL/GenBank/DDBJ databases">
        <authorList>
            <person name="Criscuolo A."/>
        </authorList>
    </citation>
    <scope>NUCLEOTIDE SEQUENCE [LARGE SCALE GENOMIC DNA]</scope>
    <source>
        <strain evidence="4">CIP 111951</strain>
    </source>
</reference>
<evidence type="ECO:0000313" key="3">
    <source>
        <dbReference type="EMBL" id="CAH9063812.1"/>
    </source>
</evidence>
<dbReference type="InterPro" id="IPR051599">
    <property type="entry name" value="Cell_Envelope_Assoc"/>
</dbReference>
<feature type="transmembrane region" description="Helical" evidence="1">
    <location>
        <begin position="7"/>
        <end position="30"/>
    </location>
</feature>
<dbReference type="CDD" id="cd06259">
    <property type="entry name" value="YdcF-like"/>
    <property type="match status" value="1"/>
</dbReference>
<evidence type="ECO:0000256" key="1">
    <source>
        <dbReference type="SAM" id="Phobius"/>
    </source>
</evidence>
<keyword evidence="1" id="KW-0812">Transmembrane</keyword>
<keyword evidence="1" id="KW-0472">Membrane</keyword>
<dbReference type="PANTHER" id="PTHR30336:SF4">
    <property type="entry name" value="ENVELOPE BIOGENESIS FACTOR ELYC"/>
    <property type="match status" value="1"/>
</dbReference>
<dbReference type="RefSeq" id="WP_261594279.1">
    <property type="nucleotide sequence ID" value="NZ_CAMAPD010000015.1"/>
</dbReference>
<organism evidence="3 4">
    <name type="scientific">Pseudoalteromonas holothuriae</name>
    <dbReference type="NCBI Taxonomy" id="2963714"/>
    <lineage>
        <taxon>Bacteria</taxon>
        <taxon>Pseudomonadati</taxon>
        <taxon>Pseudomonadota</taxon>
        <taxon>Gammaproteobacteria</taxon>
        <taxon>Alteromonadales</taxon>
        <taxon>Pseudoalteromonadaceae</taxon>
        <taxon>Pseudoalteromonas</taxon>
    </lineage>
</organism>
<dbReference type="Pfam" id="PF02698">
    <property type="entry name" value="DUF218"/>
    <property type="match status" value="1"/>
</dbReference>
<protein>
    <recommendedName>
        <fullName evidence="2">DUF218 domain-containing protein</fullName>
    </recommendedName>
</protein>
<feature type="transmembrane region" description="Helical" evidence="1">
    <location>
        <begin position="36"/>
        <end position="56"/>
    </location>
</feature>
<accession>A0ABN8UNR5</accession>
<keyword evidence="1" id="KW-1133">Transmembrane helix</keyword>
<name>A0ABN8UNR5_9GAMM</name>
<dbReference type="EMBL" id="CAMAPD010000015">
    <property type="protein sequence ID" value="CAH9063812.1"/>
    <property type="molecule type" value="Genomic_DNA"/>
</dbReference>
<dbReference type="InterPro" id="IPR003848">
    <property type="entry name" value="DUF218"/>
</dbReference>
<proteinExistence type="predicted"/>
<dbReference type="PANTHER" id="PTHR30336">
    <property type="entry name" value="INNER MEMBRANE PROTEIN, PROBABLE PERMEASE"/>
    <property type="match status" value="1"/>
</dbReference>
<gene>
    <name evidence="3" type="ORF">PSECIP111951_02977</name>
</gene>
<sequence length="249" mass="27488">MFVVKKVLGSLLMPLPLLLIVLALCLLFMSKTNKKSYFIAWFSVLFAWCISTPFIAGKIISPIESKISAFELKKHSHIEKIVVLGCDAYANNRLSANAQLGGCSLSRLTEGVRLAHHYKNAQLIVSGQTSAHLMKLTAIDLGISSSRIRSNPNALDTKDEAKQLAPYLVDRKVALVTSASHLARASDLFAAQGVETIPAPTQFYSFSSQPQYKQFIAQITVLKAITVHYYEVLGKVWIKIRRGINPEAL</sequence>
<comment type="caution">
    <text evidence="3">The sequence shown here is derived from an EMBL/GenBank/DDBJ whole genome shotgun (WGS) entry which is preliminary data.</text>
</comment>